<evidence type="ECO:0000256" key="6">
    <source>
        <dbReference type="ARBA" id="ARBA00022989"/>
    </source>
</evidence>
<evidence type="ECO:0000256" key="1">
    <source>
        <dbReference type="ARBA" id="ARBA00004429"/>
    </source>
</evidence>
<keyword evidence="4" id="KW-0997">Cell inner membrane</keyword>
<evidence type="ECO:0000259" key="9">
    <source>
        <dbReference type="PROSITE" id="PS50928"/>
    </source>
</evidence>
<feature type="transmembrane region" description="Helical" evidence="8">
    <location>
        <begin position="9"/>
        <end position="31"/>
    </location>
</feature>
<feature type="transmembrane region" description="Helical" evidence="8">
    <location>
        <begin position="191"/>
        <end position="212"/>
    </location>
</feature>
<dbReference type="PANTHER" id="PTHR43357">
    <property type="entry name" value="INNER MEMBRANE ABC TRANSPORTER PERMEASE PROTEIN YDCV"/>
    <property type="match status" value="1"/>
</dbReference>
<evidence type="ECO:0000256" key="3">
    <source>
        <dbReference type="ARBA" id="ARBA00022475"/>
    </source>
</evidence>
<dbReference type="PANTHER" id="PTHR43357:SF4">
    <property type="entry name" value="INNER MEMBRANE ABC TRANSPORTER PERMEASE PROTEIN YDCV"/>
    <property type="match status" value="1"/>
</dbReference>
<comment type="similarity">
    <text evidence="8">Belongs to the binding-protein-dependent transport system permease family.</text>
</comment>
<dbReference type="GO" id="GO:0005886">
    <property type="term" value="C:plasma membrane"/>
    <property type="evidence" value="ECO:0007669"/>
    <property type="project" value="UniProtKB-SubCell"/>
</dbReference>
<keyword evidence="5 8" id="KW-0812">Transmembrane</keyword>
<feature type="transmembrane region" description="Helical" evidence="8">
    <location>
        <begin position="67"/>
        <end position="90"/>
    </location>
</feature>
<feature type="transmembrane region" description="Helical" evidence="8">
    <location>
        <begin position="232"/>
        <end position="255"/>
    </location>
</feature>
<evidence type="ECO:0000256" key="8">
    <source>
        <dbReference type="RuleBase" id="RU363032"/>
    </source>
</evidence>
<dbReference type="Gene3D" id="1.10.3720.10">
    <property type="entry name" value="MetI-like"/>
    <property type="match status" value="1"/>
</dbReference>
<dbReference type="GO" id="GO:0055085">
    <property type="term" value="P:transmembrane transport"/>
    <property type="evidence" value="ECO:0007669"/>
    <property type="project" value="InterPro"/>
</dbReference>
<evidence type="ECO:0000313" key="11">
    <source>
        <dbReference type="Proteomes" id="UP000244893"/>
    </source>
</evidence>
<dbReference type="InterPro" id="IPR035906">
    <property type="entry name" value="MetI-like_sf"/>
</dbReference>
<gene>
    <name evidence="10" type="ORF">DDQ50_07855</name>
</gene>
<dbReference type="InterPro" id="IPR000515">
    <property type="entry name" value="MetI-like"/>
</dbReference>
<evidence type="ECO:0000313" key="10">
    <source>
        <dbReference type="EMBL" id="PVZ93706.1"/>
    </source>
</evidence>
<dbReference type="CDD" id="cd06261">
    <property type="entry name" value="TM_PBP2"/>
    <property type="match status" value="1"/>
</dbReference>
<feature type="domain" description="ABC transmembrane type-1" evidence="9">
    <location>
        <begin position="63"/>
        <end position="251"/>
    </location>
</feature>
<dbReference type="OrthoDB" id="5622164at2"/>
<dbReference type="EMBL" id="QEOP01000002">
    <property type="protein sequence ID" value="PVZ93706.1"/>
    <property type="molecule type" value="Genomic_DNA"/>
</dbReference>
<comment type="subcellular location">
    <subcellularLocation>
        <location evidence="1">Cell inner membrane</location>
        <topology evidence="1">Multi-pass membrane protein</topology>
    </subcellularLocation>
    <subcellularLocation>
        <location evidence="8">Cell membrane</location>
        <topology evidence="8">Multi-pass membrane protein</topology>
    </subcellularLocation>
</comment>
<protein>
    <submittedName>
        <fullName evidence="10">ABC transporter permease</fullName>
    </submittedName>
</protein>
<evidence type="ECO:0000256" key="2">
    <source>
        <dbReference type="ARBA" id="ARBA00022448"/>
    </source>
</evidence>
<organism evidence="10 11">
    <name type="scientific">Amnibacterium flavum</name>
    <dbReference type="NCBI Taxonomy" id="2173173"/>
    <lineage>
        <taxon>Bacteria</taxon>
        <taxon>Bacillati</taxon>
        <taxon>Actinomycetota</taxon>
        <taxon>Actinomycetes</taxon>
        <taxon>Micrococcales</taxon>
        <taxon>Microbacteriaceae</taxon>
        <taxon>Amnibacterium</taxon>
    </lineage>
</organism>
<keyword evidence="7 8" id="KW-0472">Membrane</keyword>
<keyword evidence="2 8" id="KW-0813">Transport</keyword>
<feature type="transmembrane region" description="Helical" evidence="8">
    <location>
        <begin position="102"/>
        <end position="122"/>
    </location>
</feature>
<sequence length="263" mass="28341">MTPSRTTRWIILGIVGALFAIPIVGMIAFTLRGGLEGGLTLDRWLALFDPEEARGYTPVFRGLGNSLILVLVTVVVMLALLVPTMVLVRLRFPQLRPIMEFVCLLPISIPAIVLVVGLAPIYQGLSRAFGSGIWTLALAYVVLVLPFSYRAIQANLDAVDVTTLTEASRSLGAGWTTTLFRVILPNLRRGLLAAALISVAVVLGEFTFASLLSRVNLQTSLLVVSKQDPYGAVIFTLLALLFAFLLLIVIGRVGAGRTPRKAS</sequence>
<dbReference type="Proteomes" id="UP000244893">
    <property type="component" value="Unassembled WGS sequence"/>
</dbReference>
<reference evidence="10 11" key="1">
    <citation type="submission" date="2018-05" db="EMBL/GenBank/DDBJ databases">
        <title>Amnibacterium sp. M8JJ-5, whole genome shotgun sequence.</title>
        <authorList>
            <person name="Tuo L."/>
        </authorList>
    </citation>
    <scope>NUCLEOTIDE SEQUENCE [LARGE SCALE GENOMIC DNA]</scope>
    <source>
        <strain evidence="10 11">M8JJ-5</strain>
    </source>
</reference>
<keyword evidence="3" id="KW-1003">Cell membrane</keyword>
<feature type="transmembrane region" description="Helical" evidence="8">
    <location>
        <begin position="128"/>
        <end position="147"/>
    </location>
</feature>
<proteinExistence type="inferred from homology"/>
<dbReference type="PROSITE" id="PS50928">
    <property type="entry name" value="ABC_TM1"/>
    <property type="match status" value="1"/>
</dbReference>
<evidence type="ECO:0000256" key="4">
    <source>
        <dbReference type="ARBA" id="ARBA00022519"/>
    </source>
</evidence>
<evidence type="ECO:0000256" key="5">
    <source>
        <dbReference type="ARBA" id="ARBA00022692"/>
    </source>
</evidence>
<dbReference type="RefSeq" id="WP_116756220.1">
    <property type="nucleotide sequence ID" value="NZ_JBHUEX010000001.1"/>
</dbReference>
<evidence type="ECO:0000256" key="7">
    <source>
        <dbReference type="ARBA" id="ARBA00023136"/>
    </source>
</evidence>
<dbReference type="AlphaFoldDB" id="A0A2V1HM46"/>
<keyword evidence="11" id="KW-1185">Reference proteome</keyword>
<comment type="caution">
    <text evidence="10">The sequence shown here is derived from an EMBL/GenBank/DDBJ whole genome shotgun (WGS) entry which is preliminary data.</text>
</comment>
<dbReference type="SUPFAM" id="SSF161098">
    <property type="entry name" value="MetI-like"/>
    <property type="match status" value="1"/>
</dbReference>
<dbReference type="Pfam" id="PF00528">
    <property type="entry name" value="BPD_transp_1"/>
    <property type="match status" value="1"/>
</dbReference>
<accession>A0A2V1HM46</accession>
<keyword evidence="6 8" id="KW-1133">Transmembrane helix</keyword>
<name>A0A2V1HM46_9MICO</name>